<dbReference type="PRINTS" id="PR01652">
    <property type="entry name" value="SHAPEPROTEIN"/>
</dbReference>
<evidence type="ECO:0000256" key="5">
    <source>
        <dbReference type="ARBA" id="ARBA00023458"/>
    </source>
</evidence>
<evidence type="ECO:0000313" key="7">
    <source>
        <dbReference type="EMBL" id="TDB66763.1"/>
    </source>
</evidence>
<dbReference type="EMBL" id="SMJU01000004">
    <property type="protein sequence ID" value="TDB66763.1"/>
    <property type="molecule type" value="Genomic_DNA"/>
</dbReference>
<dbReference type="NCBIfam" id="NF010539">
    <property type="entry name" value="PRK13927.1"/>
    <property type="match status" value="1"/>
</dbReference>
<evidence type="ECO:0000256" key="4">
    <source>
        <dbReference type="ARBA" id="ARBA00022960"/>
    </source>
</evidence>
<proteinExistence type="inferred from homology"/>
<evidence type="ECO:0000313" key="8">
    <source>
        <dbReference type="Proteomes" id="UP000295706"/>
    </source>
</evidence>
<dbReference type="AlphaFoldDB" id="A0A4R4KGG3"/>
<dbReference type="SUPFAM" id="SSF53067">
    <property type="entry name" value="Actin-like ATPase domain"/>
    <property type="match status" value="2"/>
</dbReference>
<dbReference type="InterPro" id="IPR043129">
    <property type="entry name" value="ATPase_NBD"/>
</dbReference>
<dbReference type="InterPro" id="IPR004753">
    <property type="entry name" value="MreB"/>
</dbReference>
<keyword evidence="4 6" id="KW-0133">Cell shape</keyword>
<keyword evidence="2 6" id="KW-0547">Nucleotide-binding</keyword>
<dbReference type="CDD" id="cd10225">
    <property type="entry name" value="ASKHA_NBD_MreB-like"/>
    <property type="match status" value="1"/>
</dbReference>
<dbReference type="GO" id="GO:0008360">
    <property type="term" value="P:regulation of cell shape"/>
    <property type="evidence" value="ECO:0007669"/>
    <property type="project" value="UniProtKB-UniRule"/>
</dbReference>
<comment type="subunit">
    <text evidence="6">Forms polymers.</text>
</comment>
<protein>
    <recommendedName>
        <fullName evidence="6">Cell shape-determining protein MreB</fullName>
    </recommendedName>
</protein>
<dbReference type="OrthoDB" id="9768127at2"/>
<evidence type="ECO:0000256" key="2">
    <source>
        <dbReference type="ARBA" id="ARBA00022741"/>
    </source>
</evidence>
<feature type="binding site" evidence="6">
    <location>
        <begin position="11"/>
        <end position="13"/>
    </location>
    <ligand>
        <name>ATP</name>
        <dbReference type="ChEBI" id="CHEBI:30616"/>
    </ligand>
</feature>
<dbReference type="Gene3D" id="3.30.420.40">
    <property type="match status" value="3"/>
</dbReference>
<dbReference type="PANTHER" id="PTHR42749">
    <property type="entry name" value="CELL SHAPE-DETERMINING PROTEIN MREB"/>
    <property type="match status" value="1"/>
</dbReference>
<keyword evidence="8" id="KW-1185">Reference proteome</keyword>
<feature type="binding site" evidence="6">
    <location>
        <begin position="156"/>
        <end position="158"/>
    </location>
    <ligand>
        <name>ATP</name>
        <dbReference type="ChEBI" id="CHEBI:30616"/>
    </ligand>
</feature>
<feature type="binding site" evidence="6">
    <location>
        <begin position="204"/>
        <end position="207"/>
    </location>
    <ligand>
        <name>ATP</name>
        <dbReference type="ChEBI" id="CHEBI:30616"/>
    </ligand>
</feature>
<keyword evidence="3 6" id="KW-0067">ATP-binding</keyword>
<evidence type="ECO:0000256" key="1">
    <source>
        <dbReference type="ARBA" id="ARBA00022490"/>
    </source>
</evidence>
<accession>A0A4R4KGG3</accession>
<dbReference type="RefSeq" id="WP_132115736.1">
    <property type="nucleotide sequence ID" value="NZ_SMJU01000004.1"/>
</dbReference>
<evidence type="ECO:0000256" key="6">
    <source>
        <dbReference type="HAMAP-Rule" id="MF_02207"/>
    </source>
</evidence>
<reference evidence="7 8" key="1">
    <citation type="submission" date="2019-02" db="EMBL/GenBank/DDBJ databases">
        <title>Arundinibacter roseus gen. nov., sp. nov., a new member of the family Cytophagaceae.</title>
        <authorList>
            <person name="Szuroczki S."/>
            <person name="Khayer B."/>
            <person name="Sproer C."/>
            <person name="Toumi M."/>
            <person name="Szabo A."/>
            <person name="Felfoldi T."/>
            <person name="Schumann P."/>
            <person name="Toth E."/>
        </authorList>
    </citation>
    <scope>NUCLEOTIDE SEQUENCE [LARGE SCALE GENOMIC DNA]</scope>
    <source>
        <strain evidence="7 8">DMA-k-7a</strain>
    </source>
</reference>
<dbReference type="PANTHER" id="PTHR42749:SF1">
    <property type="entry name" value="CELL SHAPE-DETERMINING PROTEIN MREB"/>
    <property type="match status" value="1"/>
</dbReference>
<comment type="similarity">
    <text evidence="5 6">Belongs to the FtsA/MreB family.</text>
</comment>
<feature type="binding site" evidence="6">
    <location>
        <begin position="286"/>
        <end position="289"/>
    </location>
    <ligand>
        <name>ATP</name>
        <dbReference type="ChEBI" id="CHEBI:30616"/>
    </ligand>
</feature>
<name>A0A4R4KGG3_9BACT</name>
<comment type="function">
    <text evidence="6">Forms membrane-associated dynamic filaments that are essential for cell shape determination. Acts by regulating cell wall synthesis and cell elongation, and thus cell shape. A feedback loop between cell geometry and MreB localization may maintain elongated cell shape by targeting cell wall growth to regions of negative cell wall curvature.</text>
</comment>
<sequence length="334" mass="36123">MNRDIAIDLGTANFLIIHDGNVVVDQPSVVAFDRSTNKMIAVGNEAMQMEGKTHANIRTVRPLQGGVIADFNAAEQMIRGMMAMAGFKRSFFKPFIRMVVCIPSGITEVEKRAVEDSAETLGASKLYLIHEPIAAAVGIGLDVEEPEGNMIVDIGGGTTEIALIASSGIICNQSIRIAGNALDADIELYIRHEYNLMIGQPTAERIKQAVGAALTDLPESQKECEVMGRDLLTGMPKQIVVNQAEIAHCLDKSIAKIEESVMKLLEVMPPELAGDIYQRGMYLSGGGALLHGLDKRLALKTHLHVHTVEDPLRMVVRGAGIALKTIGKSNYLIK</sequence>
<dbReference type="Proteomes" id="UP000295706">
    <property type="component" value="Unassembled WGS sequence"/>
</dbReference>
<dbReference type="InterPro" id="IPR056546">
    <property type="entry name" value="MreB_MamK-like"/>
</dbReference>
<comment type="caution">
    <text evidence="7">The sequence shown here is derived from an EMBL/GenBank/DDBJ whole genome shotgun (WGS) entry which is preliminary data.</text>
</comment>
<dbReference type="NCBIfam" id="TIGR00904">
    <property type="entry name" value="mreB"/>
    <property type="match status" value="1"/>
</dbReference>
<dbReference type="HAMAP" id="MF_02207">
    <property type="entry name" value="MreB"/>
    <property type="match status" value="1"/>
</dbReference>
<evidence type="ECO:0000256" key="3">
    <source>
        <dbReference type="ARBA" id="ARBA00022840"/>
    </source>
</evidence>
<dbReference type="GO" id="GO:0000902">
    <property type="term" value="P:cell morphogenesis"/>
    <property type="evidence" value="ECO:0007669"/>
    <property type="project" value="InterPro"/>
</dbReference>
<gene>
    <name evidence="6" type="primary">mreB</name>
    <name evidence="7" type="ORF">EZE20_06455</name>
</gene>
<dbReference type="Pfam" id="PF06723">
    <property type="entry name" value="MreB_Mbl"/>
    <property type="match status" value="1"/>
</dbReference>
<keyword evidence="1 6" id="KW-0963">Cytoplasm</keyword>
<organism evidence="7 8">
    <name type="scientific">Arundinibacter roseus</name>
    <dbReference type="NCBI Taxonomy" id="2070510"/>
    <lineage>
        <taxon>Bacteria</taxon>
        <taxon>Pseudomonadati</taxon>
        <taxon>Bacteroidota</taxon>
        <taxon>Cytophagia</taxon>
        <taxon>Cytophagales</taxon>
        <taxon>Spirosomataceae</taxon>
        <taxon>Arundinibacter</taxon>
    </lineage>
</organism>
<comment type="subcellular location">
    <subcellularLocation>
        <location evidence="6">Cytoplasm</location>
    </subcellularLocation>
    <text evidence="6">Membrane-associated.</text>
</comment>
<dbReference type="GO" id="GO:0005524">
    <property type="term" value="F:ATP binding"/>
    <property type="evidence" value="ECO:0007669"/>
    <property type="project" value="UniProtKB-KW"/>
</dbReference>
<dbReference type="GO" id="GO:0005737">
    <property type="term" value="C:cytoplasm"/>
    <property type="evidence" value="ECO:0007669"/>
    <property type="project" value="UniProtKB-SubCell"/>
</dbReference>